<evidence type="ECO:0000259" key="4">
    <source>
        <dbReference type="Pfam" id="PF13845"/>
    </source>
</evidence>
<feature type="transmembrane region" description="Helical" evidence="2">
    <location>
        <begin position="198"/>
        <end position="222"/>
    </location>
</feature>
<organism evidence="5 6">
    <name type="scientific">Microbacterium sufflavum</name>
    <dbReference type="NCBI Taxonomy" id="2851649"/>
    <lineage>
        <taxon>Bacteria</taxon>
        <taxon>Bacillati</taxon>
        <taxon>Actinomycetota</taxon>
        <taxon>Actinomycetes</taxon>
        <taxon>Micrococcales</taxon>
        <taxon>Microbacteriaceae</taxon>
        <taxon>Microbacterium</taxon>
    </lineage>
</organism>
<proteinExistence type="predicted"/>
<name>A0ABY4IIJ9_9MICO</name>
<feature type="domain" description="Septum formation-related" evidence="4">
    <location>
        <begin position="280"/>
        <end position="359"/>
    </location>
</feature>
<dbReference type="InterPro" id="IPR018929">
    <property type="entry name" value="DUF2510"/>
</dbReference>
<keyword evidence="2" id="KW-0472">Membrane</keyword>
<dbReference type="EMBL" id="CP078076">
    <property type="protein sequence ID" value="UPL12585.1"/>
    <property type="molecule type" value="Genomic_DNA"/>
</dbReference>
<feature type="region of interest" description="Disordered" evidence="1">
    <location>
        <begin position="26"/>
        <end position="73"/>
    </location>
</feature>
<gene>
    <name evidence="5" type="ORF">KV394_16370</name>
</gene>
<evidence type="ECO:0000256" key="2">
    <source>
        <dbReference type="SAM" id="Phobius"/>
    </source>
</evidence>
<evidence type="ECO:0000313" key="6">
    <source>
        <dbReference type="Proteomes" id="UP000831467"/>
    </source>
</evidence>
<keyword evidence="6" id="KW-1185">Reference proteome</keyword>
<reference evidence="5 6" key="1">
    <citation type="submission" date="2021-06" db="EMBL/GenBank/DDBJ databases">
        <title>Genome-based taxonomic framework of Microbacterium strains isolated from marine environment, the description of four new species and reclassification of four preexisting species.</title>
        <authorList>
            <person name="Lee S.D."/>
            <person name="Kim S.-M."/>
            <person name="Byeon Y.-S."/>
            <person name="Yang H.L."/>
            <person name="Kim I.S."/>
        </authorList>
    </citation>
    <scope>NUCLEOTIDE SEQUENCE [LARGE SCALE GENOMIC DNA]</scope>
    <source>
        <strain evidence="5 6">SSW1-51</strain>
    </source>
</reference>
<feature type="transmembrane region" description="Helical" evidence="2">
    <location>
        <begin position="173"/>
        <end position="191"/>
    </location>
</feature>
<dbReference type="InterPro" id="IPR026004">
    <property type="entry name" value="Septum_form"/>
</dbReference>
<keyword evidence="2" id="KW-0812">Transmembrane</keyword>
<feature type="compositionally biased region" description="Pro residues" evidence="1">
    <location>
        <begin position="59"/>
        <end position="73"/>
    </location>
</feature>
<dbReference type="RefSeq" id="WP_247981913.1">
    <property type="nucleotide sequence ID" value="NZ_CP078076.1"/>
</dbReference>
<evidence type="ECO:0000313" key="5">
    <source>
        <dbReference type="EMBL" id="UPL12585.1"/>
    </source>
</evidence>
<sequence length="376" mass="38449">MTTPEGWYDDGSGSLRWWDGQQWTAHVRSIDPHPTTPEIPASSGVPQPPASTAGTEPAPAMPTPAVPTPAMPTPAVPLAATPVQAAFEPFVPPSSPFTPSSPYAAPPYAAASGSAATAAPGNGAAVPPGPISPGAPAAASSTTARRPSIPGLVGLAVALVGVVLACVPLTAPIGWVVVAAGFVVSLVSLFLRGTKWPGIAGLAVAVLGSTLAGAVALIAVGLTSVEASGDPVPSPSTPATESGSPVDPSTIDGAEMVAFEDLEVGDCLPYVDYTGEDTIFELPVVPCDQPHTDEVYFIYEVDDQTFPGESALLDEAWDGCLAQFEGFVGVPYEQSELDFYSYQPTKASWTRAGDRAIQCIAYSYDDVTGTLRGAAR</sequence>
<evidence type="ECO:0000259" key="3">
    <source>
        <dbReference type="Pfam" id="PF10708"/>
    </source>
</evidence>
<protein>
    <submittedName>
        <fullName evidence="5">DUF2510 domain-containing protein</fullName>
    </submittedName>
</protein>
<evidence type="ECO:0000256" key="1">
    <source>
        <dbReference type="SAM" id="MobiDB-lite"/>
    </source>
</evidence>
<accession>A0ABY4IIJ9</accession>
<dbReference type="Proteomes" id="UP000831467">
    <property type="component" value="Chromosome"/>
</dbReference>
<feature type="domain" description="DUF2510" evidence="3">
    <location>
        <begin position="6"/>
        <end position="34"/>
    </location>
</feature>
<keyword evidence="2" id="KW-1133">Transmembrane helix</keyword>
<feature type="transmembrane region" description="Helical" evidence="2">
    <location>
        <begin position="149"/>
        <end position="167"/>
    </location>
</feature>
<dbReference type="Pfam" id="PF13845">
    <property type="entry name" value="Septum_form"/>
    <property type="match status" value="1"/>
</dbReference>
<dbReference type="Pfam" id="PF10708">
    <property type="entry name" value="DUF2510"/>
    <property type="match status" value="1"/>
</dbReference>